<dbReference type="GO" id="GO:0006351">
    <property type="term" value="P:DNA-templated transcription"/>
    <property type="evidence" value="ECO:0007669"/>
    <property type="project" value="TreeGrafter"/>
</dbReference>
<evidence type="ECO:0000256" key="3">
    <source>
        <dbReference type="ARBA" id="ARBA00023125"/>
    </source>
</evidence>
<comment type="similarity">
    <text evidence="1">Belongs to the LysR transcriptional regulatory family.</text>
</comment>
<dbReference type="SUPFAM" id="SSF46785">
    <property type="entry name" value="Winged helix' DNA-binding domain"/>
    <property type="match status" value="1"/>
</dbReference>
<dbReference type="InterPro" id="IPR036388">
    <property type="entry name" value="WH-like_DNA-bd_sf"/>
</dbReference>
<dbReference type="PROSITE" id="PS50931">
    <property type="entry name" value="HTH_LYSR"/>
    <property type="match status" value="1"/>
</dbReference>
<gene>
    <name evidence="6" type="ORF">DD235_10470</name>
</gene>
<evidence type="ECO:0000256" key="4">
    <source>
        <dbReference type="ARBA" id="ARBA00023163"/>
    </source>
</evidence>
<dbReference type="Gene3D" id="1.10.10.10">
    <property type="entry name" value="Winged helix-like DNA-binding domain superfamily/Winged helix DNA-binding domain"/>
    <property type="match status" value="1"/>
</dbReference>
<sequence>MDKLQAMSTFIAVVNAGSFVGAIETTGLSKPAVSRQVSDLEHMLGIRLLHRTTRRLSLTEDGRRYYERSKELLAAIQHMEEEAGQQISQAHGRLRVGAPQDFGVELLAPLWPRFLAENPQVQMDVVLSDRVMDLVEEGYDLVVRIGQTPNSSLIGRPLAQTRLLLCASPDYLAAAEPVTHPTDLAKHVTIAYSYFSAGDAWCFSTDDGQAITARVQPRVHTSSGATCRALAVAGQGIILQPDFLVYRELRSGALVQLLPEWHSHTLTIQALYPTRTLVPVKVQRLRDFLVDALAPPPWQHAAEAE</sequence>
<dbReference type="FunFam" id="1.10.10.10:FF:000001">
    <property type="entry name" value="LysR family transcriptional regulator"/>
    <property type="match status" value="1"/>
</dbReference>
<reference evidence="7" key="1">
    <citation type="submission" date="2018-05" db="EMBL/GenBank/DDBJ databases">
        <authorList>
            <person name="Li Y."/>
        </authorList>
    </citation>
    <scope>NUCLEOTIDE SEQUENCE [LARGE SCALE GENOMIC DNA]</scope>
    <source>
        <strain evidence="7">3d-2-2</strain>
    </source>
</reference>
<dbReference type="GO" id="GO:0043565">
    <property type="term" value="F:sequence-specific DNA binding"/>
    <property type="evidence" value="ECO:0007669"/>
    <property type="project" value="TreeGrafter"/>
</dbReference>
<feature type="domain" description="HTH lysR-type" evidence="5">
    <location>
        <begin position="1"/>
        <end position="59"/>
    </location>
</feature>
<dbReference type="InterPro" id="IPR000847">
    <property type="entry name" value="LysR_HTH_N"/>
</dbReference>
<dbReference type="AlphaFoldDB" id="A0A2V1JXY7"/>
<accession>A0A2V1JXY7</accession>
<dbReference type="Pfam" id="PF00126">
    <property type="entry name" value="HTH_1"/>
    <property type="match status" value="1"/>
</dbReference>
<evidence type="ECO:0000256" key="2">
    <source>
        <dbReference type="ARBA" id="ARBA00023015"/>
    </source>
</evidence>
<dbReference type="RefSeq" id="WP_109062035.1">
    <property type="nucleotide sequence ID" value="NZ_QETA01000004.1"/>
</dbReference>
<evidence type="ECO:0000256" key="1">
    <source>
        <dbReference type="ARBA" id="ARBA00009437"/>
    </source>
</evidence>
<evidence type="ECO:0000313" key="6">
    <source>
        <dbReference type="EMBL" id="PWF22511.1"/>
    </source>
</evidence>
<dbReference type="Proteomes" id="UP000245212">
    <property type="component" value="Unassembled WGS sequence"/>
</dbReference>
<name>A0A2V1JXY7_9BURK</name>
<dbReference type="InterPro" id="IPR005119">
    <property type="entry name" value="LysR_subst-bd"/>
</dbReference>
<organism evidence="6 7">
    <name type="scientific">Corticimicrobacter populi</name>
    <dbReference type="NCBI Taxonomy" id="2175229"/>
    <lineage>
        <taxon>Bacteria</taxon>
        <taxon>Pseudomonadati</taxon>
        <taxon>Pseudomonadota</taxon>
        <taxon>Betaproteobacteria</taxon>
        <taxon>Burkholderiales</taxon>
        <taxon>Alcaligenaceae</taxon>
        <taxon>Corticimicrobacter</taxon>
    </lineage>
</organism>
<dbReference type="PANTHER" id="PTHR30537:SF5">
    <property type="entry name" value="HTH-TYPE TRANSCRIPTIONAL ACTIVATOR TTDR-RELATED"/>
    <property type="match status" value="1"/>
</dbReference>
<dbReference type="CDD" id="cd08422">
    <property type="entry name" value="PBP2_CrgA_like"/>
    <property type="match status" value="1"/>
</dbReference>
<dbReference type="SUPFAM" id="SSF53850">
    <property type="entry name" value="Periplasmic binding protein-like II"/>
    <property type="match status" value="1"/>
</dbReference>
<keyword evidence="7" id="KW-1185">Reference proteome</keyword>
<dbReference type="InterPro" id="IPR036390">
    <property type="entry name" value="WH_DNA-bd_sf"/>
</dbReference>
<dbReference type="Gene3D" id="3.40.190.290">
    <property type="match status" value="1"/>
</dbReference>
<dbReference type="Pfam" id="PF03466">
    <property type="entry name" value="LysR_substrate"/>
    <property type="match status" value="1"/>
</dbReference>
<dbReference type="GO" id="GO:0003700">
    <property type="term" value="F:DNA-binding transcription factor activity"/>
    <property type="evidence" value="ECO:0007669"/>
    <property type="project" value="InterPro"/>
</dbReference>
<evidence type="ECO:0000313" key="7">
    <source>
        <dbReference type="Proteomes" id="UP000245212"/>
    </source>
</evidence>
<dbReference type="EMBL" id="QETA01000004">
    <property type="protein sequence ID" value="PWF22511.1"/>
    <property type="molecule type" value="Genomic_DNA"/>
</dbReference>
<dbReference type="PANTHER" id="PTHR30537">
    <property type="entry name" value="HTH-TYPE TRANSCRIPTIONAL REGULATOR"/>
    <property type="match status" value="1"/>
</dbReference>
<protein>
    <submittedName>
        <fullName evidence="6">LysR family transcriptional regulator</fullName>
    </submittedName>
</protein>
<keyword evidence="2" id="KW-0805">Transcription regulation</keyword>
<dbReference type="InterPro" id="IPR058163">
    <property type="entry name" value="LysR-type_TF_proteobact-type"/>
</dbReference>
<evidence type="ECO:0000259" key="5">
    <source>
        <dbReference type="PROSITE" id="PS50931"/>
    </source>
</evidence>
<proteinExistence type="inferred from homology"/>
<comment type="caution">
    <text evidence="6">The sequence shown here is derived from an EMBL/GenBank/DDBJ whole genome shotgun (WGS) entry which is preliminary data.</text>
</comment>
<keyword evidence="3" id="KW-0238">DNA-binding</keyword>
<keyword evidence="4" id="KW-0804">Transcription</keyword>